<dbReference type="NCBIfam" id="TIGR01428">
    <property type="entry name" value="HAD_type_II"/>
    <property type="match status" value="1"/>
</dbReference>
<gene>
    <name evidence="4" type="ORF">J8J14_16115</name>
</gene>
<dbReference type="Gene3D" id="1.10.150.240">
    <property type="entry name" value="Putative phosphatase, domain 2"/>
    <property type="match status" value="1"/>
</dbReference>
<dbReference type="NCBIfam" id="TIGR01493">
    <property type="entry name" value="HAD-SF-IA-v2"/>
    <property type="match status" value="1"/>
</dbReference>
<evidence type="ECO:0000313" key="5">
    <source>
        <dbReference type="Proteomes" id="UP000681594"/>
    </source>
</evidence>
<keyword evidence="2 3" id="KW-0378">Hydrolase</keyword>
<comment type="similarity">
    <text evidence="1 3">Belongs to the HAD-like hydrolase superfamily. S-2-haloalkanoic acid dehalogenase family.</text>
</comment>
<dbReference type="InterPro" id="IPR051540">
    <property type="entry name" value="S-2-haloacid_dehalogenase"/>
</dbReference>
<sequence>MLGLGGPERPEVVAFDIIETVFPLEPLRPVITELGLPPAGLEGWFAAGLRDAFALSATGDFRPFPEVLRAALDQVLAEQGLAPPEEARALLAARMKALPARQDAREAFGMIARAGMRIMALSNGAAASTRGLLEQAGLEDLVEHVVSVEEVGTFKPRREVYEHAARIAQAEPGRMALVAVHPWDIQGAKAAGMTTAYVSVERPFPPVMRKPDLEAPSLSGAAEALVAL</sequence>
<dbReference type="EC" id="3.8.1.2" evidence="3"/>
<evidence type="ECO:0000313" key="4">
    <source>
        <dbReference type="EMBL" id="MBP0446299.1"/>
    </source>
</evidence>
<dbReference type="SUPFAM" id="SSF56784">
    <property type="entry name" value="HAD-like"/>
    <property type="match status" value="1"/>
</dbReference>
<evidence type="ECO:0000256" key="1">
    <source>
        <dbReference type="ARBA" id="ARBA00008106"/>
    </source>
</evidence>
<dbReference type="SFLD" id="SFLDS00003">
    <property type="entry name" value="Haloacid_Dehalogenase"/>
    <property type="match status" value="1"/>
</dbReference>
<protein>
    <recommendedName>
        <fullName evidence="3">(S)-2-haloacid dehalogenase</fullName>
        <ecNumber evidence="3">3.8.1.2</ecNumber>
    </recommendedName>
    <alternativeName>
        <fullName evidence="3">2-haloalkanoic acid dehalogenase</fullName>
    </alternativeName>
    <alternativeName>
        <fullName evidence="3">Halocarboxylic acid halidohydrolase</fullName>
    </alternativeName>
    <alternativeName>
        <fullName evidence="3">L-2-haloacid dehalogenase</fullName>
    </alternativeName>
</protein>
<accession>A0ABS4AHE9</accession>
<dbReference type="InterPro" id="IPR006328">
    <property type="entry name" value="2-HAD"/>
</dbReference>
<dbReference type="RefSeq" id="WP_209380565.1">
    <property type="nucleotide sequence ID" value="NZ_JAGIZB010000015.1"/>
</dbReference>
<dbReference type="Pfam" id="PF00702">
    <property type="entry name" value="Hydrolase"/>
    <property type="match status" value="1"/>
</dbReference>
<name>A0ABS4AHE9_9PROT</name>
<comment type="caution">
    <text evidence="4">The sequence shown here is derived from an EMBL/GenBank/DDBJ whole genome shotgun (WGS) entry which is preliminary data.</text>
</comment>
<dbReference type="InterPro" id="IPR006439">
    <property type="entry name" value="HAD-SF_hydro_IA"/>
</dbReference>
<comment type="catalytic activity">
    <reaction evidence="3">
        <text>an (S)-2-haloacid + H2O = a (2R)-2-hydroxycarboxylate + a halide anion + H(+)</text>
        <dbReference type="Rhea" id="RHEA:11192"/>
        <dbReference type="ChEBI" id="CHEBI:15377"/>
        <dbReference type="ChEBI" id="CHEBI:15378"/>
        <dbReference type="ChEBI" id="CHEBI:16042"/>
        <dbReference type="ChEBI" id="CHEBI:58314"/>
        <dbReference type="ChEBI" id="CHEBI:137405"/>
        <dbReference type="EC" id="3.8.1.2"/>
    </reaction>
</comment>
<organism evidence="4 5">
    <name type="scientific">Pararoseomonas baculiformis</name>
    <dbReference type="NCBI Taxonomy" id="2820812"/>
    <lineage>
        <taxon>Bacteria</taxon>
        <taxon>Pseudomonadati</taxon>
        <taxon>Pseudomonadota</taxon>
        <taxon>Alphaproteobacteria</taxon>
        <taxon>Acetobacterales</taxon>
        <taxon>Acetobacteraceae</taxon>
        <taxon>Pararoseomonas</taxon>
    </lineage>
</organism>
<comment type="function">
    <text evidence="3">Catalyzes the hydrolytic dehalogenation of small (S)-2-haloalkanoic acids to yield the corresponding (R)-2-hydroxyalkanoic acids.</text>
</comment>
<evidence type="ECO:0000256" key="3">
    <source>
        <dbReference type="RuleBase" id="RU368077"/>
    </source>
</evidence>
<dbReference type="PANTHER" id="PTHR43316">
    <property type="entry name" value="HYDROLASE, HALOACID DELAHOGENASE-RELATED"/>
    <property type="match status" value="1"/>
</dbReference>
<dbReference type="Proteomes" id="UP000681594">
    <property type="component" value="Unassembled WGS sequence"/>
</dbReference>
<reference evidence="4 5" key="1">
    <citation type="submission" date="2021-03" db="EMBL/GenBank/DDBJ databases">
        <authorList>
            <person name="So Y."/>
        </authorList>
    </citation>
    <scope>NUCLEOTIDE SEQUENCE [LARGE SCALE GENOMIC DNA]</scope>
    <source>
        <strain evidence="4 5">SSH11</strain>
    </source>
</reference>
<dbReference type="InterPro" id="IPR023214">
    <property type="entry name" value="HAD_sf"/>
</dbReference>
<dbReference type="InterPro" id="IPR036412">
    <property type="entry name" value="HAD-like_sf"/>
</dbReference>
<dbReference type="EMBL" id="JAGIZB010000015">
    <property type="protein sequence ID" value="MBP0446299.1"/>
    <property type="molecule type" value="Genomic_DNA"/>
</dbReference>
<dbReference type="InterPro" id="IPR023198">
    <property type="entry name" value="PGP-like_dom2"/>
</dbReference>
<dbReference type="PRINTS" id="PR00413">
    <property type="entry name" value="HADHALOGNASE"/>
</dbReference>
<proteinExistence type="inferred from homology"/>
<evidence type="ECO:0000256" key="2">
    <source>
        <dbReference type="ARBA" id="ARBA00022801"/>
    </source>
</evidence>
<keyword evidence="5" id="KW-1185">Reference proteome</keyword>
<dbReference type="SFLD" id="SFLDG01129">
    <property type="entry name" value="C1.5:_HAD__Beta-PGM__Phosphata"/>
    <property type="match status" value="1"/>
</dbReference>
<dbReference type="PANTHER" id="PTHR43316:SF3">
    <property type="entry name" value="HALOACID DEHALOGENASE, TYPE II (AFU_ORTHOLOGUE AFUA_2G07750)-RELATED"/>
    <property type="match status" value="1"/>
</dbReference>
<dbReference type="Gene3D" id="3.40.50.1000">
    <property type="entry name" value="HAD superfamily/HAD-like"/>
    <property type="match status" value="1"/>
</dbReference>